<dbReference type="GO" id="GO:0008380">
    <property type="term" value="P:RNA splicing"/>
    <property type="evidence" value="ECO:0007669"/>
    <property type="project" value="UniProtKB-KW"/>
</dbReference>
<feature type="domain" description="RRM" evidence="8">
    <location>
        <begin position="4"/>
        <end position="82"/>
    </location>
</feature>
<evidence type="ECO:0000256" key="7">
    <source>
        <dbReference type="SAM" id="MobiDB-lite"/>
    </source>
</evidence>
<evidence type="ECO:0000256" key="6">
    <source>
        <dbReference type="PROSITE-ProRule" id="PRU00176"/>
    </source>
</evidence>
<proteinExistence type="predicted"/>
<evidence type="ECO:0000259" key="8">
    <source>
        <dbReference type="PROSITE" id="PS50102"/>
    </source>
</evidence>
<dbReference type="PROSITE" id="PS50102">
    <property type="entry name" value="RRM"/>
    <property type="match status" value="1"/>
</dbReference>
<dbReference type="InterPro" id="IPR051106">
    <property type="entry name" value="RNA-bind/splicing_reg"/>
</dbReference>
<feature type="compositionally biased region" description="Basic and acidic residues" evidence="7">
    <location>
        <begin position="272"/>
        <end position="281"/>
    </location>
</feature>
<dbReference type="CDD" id="cd00590">
    <property type="entry name" value="RRM_SF"/>
    <property type="match status" value="1"/>
</dbReference>
<dbReference type="Proteomes" id="UP000789595">
    <property type="component" value="Unassembled WGS sequence"/>
</dbReference>
<keyword evidence="10" id="KW-1185">Reference proteome</keyword>
<name>A0A8J2X0S7_9STRA</name>
<dbReference type="GO" id="GO:0005634">
    <property type="term" value="C:nucleus"/>
    <property type="evidence" value="ECO:0007669"/>
    <property type="project" value="UniProtKB-SubCell"/>
</dbReference>
<dbReference type="GO" id="GO:0003723">
    <property type="term" value="F:RNA binding"/>
    <property type="evidence" value="ECO:0007669"/>
    <property type="project" value="UniProtKB-UniRule"/>
</dbReference>
<keyword evidence="5" id="KW-0539">Nucleus</keyword>
<organism evidence="9 10">
    <name type="scientific">Pelagomonas calceolata</name>
    <dbReference type="NCBI Taxonomy" id="35677"/>
    <lineage>
        <taxon>Eukaryota</taxon>
        <taxon>Sar</taxon>
        <taxon>Stramenopiles</taxon>
        <taxon>Ochrophyta</taxon>
        <taxon>Pelagophyceae</taxon>
        <taxon>Pelagomonadales</taxon>
        <taxon>Pelagomonadaceae</taxon>
        <taxon>Pelagomonas</taxon>
    </lineage>
</organism>
<dbReference type="AlphaFoldDB" id="A0A8J2X0S7"/>
<feature type="compositionally biased region" description="Basic and acidic residues" evidence="7">
    <location>
        <begin position="309"/>
        <end position="322"/>
    </location>
</feature>
<gene>
    <name evidence="9" type="ORF">PECAL_4P12140</name>
</gene>
<dbReference type="Pfam" id="PF00076">
    <property type="entry name" value="RRM_1"/>
    <property type="match status" value="1"/>
</dbReference>
<dbReference type="InterPro" id="IPR012677">
    <property type="entry name" value="Nucleotide-bd_a/b_plait_sf"/>
</dbReference>
<feature type="compositionally biased region" description="Low complexity" evidence="7">
    <location>
        <begin position="207"/>
        <end position="216"/>
    </location>
</feature>
<dbReference type="PANTHER" id="PTHR48028">
    <property type="entry name" value="GLYCINE-RICH RNA-BINDING PROTEIN RZ1A"/>
    <property type="match status" value="1"/>
</dbReference>
<keyword evidence="3 6" id="KW-0694">RNA-binding</keyword>
<evidence type="ECO:0000256" key="5">
    <source>
        <dbReference type="ARBA" id="ARBA00023242"/>
    </source>
</evidence>
<keyword evidence="2" id="KW-0507">mRNA processing</keyword>
<comment type="subcellular location">
    <subcellularLocation>
        <location evidence="1">Nucleus</location>
    </subcellularLocation>
</comment>
<feature type="region of interest" description="Disordered" evidence="7">
    <location>
        <begin position="272"/>
        <end position="496"/>
    </location>
</feature>
<evidence type="ECO:0000313" key="9">
    <source>
        <dbReference type="EMBL" id="CAH0373960.1"/>
    </source>
</evidence>
<comment type="caution">
    <text evidence="9">The sequence shown here is derived from an EMBL/GenBank/DDBJ whole genome shotgun (WGS) entry which is preliminary data.</text>
</comment>
<feature type="compositionally biased region" description="Acidic residues" evidence="7">
    <location>
        <begin position="323"/>
        <end position="337"/>
    </location>
</feature>
<dbReference type="SMART" id="SM00360">
    <property type="entry name" value="RRM"/>
    <property type="match status" value="1"/>
</dbReference>
<dbReference type="InterPro" id="IPR000504">
    <property type="entry name" value="RRM_dom"/>
</dbReference>
<dbReference type="InterPro" id="IPR035979">
    <property type="entry name" value="RBD_domain_sf"/>
</dbReference>
<feature type="compositionally biased region" description="Acidic residues" evidence="7">
    <location>
        <begin position="399"/>
        <end position="408"/>
    </location>
</feature>
<keyword evidence="4" id="KW-0508">mRNA splicing</keyword>
<feature type="compositionally biased region" description="Acidic residues" evidence="7">
    <location>
        <begin position="345"/>
        <end position="354"/>
    </location>
</feature>
<accession>A0A8J2X0S7</accession>
<feature type="compositionally biased region" description="Low complexity" evidence="7">
    <location>
        <begin position="362"/>
        <end position="391"/>
    </location>
</feature>
<feature type="compositionally biased region" description="Acidic residues" evidence="7">
    <location>
        <begin position="449"/>
        <end position="462"/>
    </location>
</feature>
<dbReference type="GO" id="GO:0006397">
    <property type="term" value="P:mRNA processing"/>
    <property type="evidence" value="ECO:0007669"/>
    <property type="project" value="UniProtKB-KW"/>
</dbReference>
<sequence>MATTRLHVAGLAPNTSADDLRQLFSGVARVAKATIPPPRDPQLPRGYAFVEVNAADADACVAAYDNATWRGGRKLAVARARPDFKRRRELERDDEEAALAKSADARADRLRRRRVVVRPPPARRAPCFRGRVSTRFANIEPAPLAALDWGAVPRPVPRARSPRTVTSTPLPPEESESESDGGAATALAAPASPASPEAPESSESESDGGAPALRASPPAPAPRADSDDDGGPVDFEAERRQAQRIFEELLAPAAPAAPDDVAALRARVEAERRRVTALREADDGDSSESESSESDGDGAGPDAVAALRARVEEERRRVAALREDEDSSESESSESDGDAARESDPLETESESDDGAAREADAPAAMEESESESSGAAPAPPYARSAAAAARLARRGEERDSDTDESDAPPERAESESGDGAVATADDAAWEDALTAAAAPPPMRAASASDDDDAADEDEEPAEPPAAAPAPSTFSFGFGQAEEPAQPSDGGTVLPGTASWRALRDIFSSTKKKEFVGSDGTSVALPFAAAGGAVAHSFGFDAEVEAVAEEEAPAPATKGTTGLWAGLDKAQALSLASLRAAQADSAKLDAAWEAEKDGLQQAYKKAHKKAAARKRRRLGEK</sequence>
<feature type="compositionally biased region" description="Low complexity" evidence="7">
    <location>
        <begin position="421"/>
        <end position="448"/>
    </location>
</feature>
<reference evidence="9" key="1">
    <citation type="submission" date="2021-11" db="EMBL/GenBank/DDBJ databases">
        <authorList>
            <consortium name="Genoscope - CEA"/>
            <person name="William W."/>
        </authorList>
    </citation>
    <scope>NUCLEOTIDE SEQUENCE</scope>
</reference>
<feature type="compositionally biased region" description="Low complexity" evidence="7">
    <location>
        <begin position="158"/>
        <end position="168"/>
    </location>
</feature>
<evidence type="ECO:0000256" key="2">
    <source>
        <dbReference type="ARBA" id="ARBA00022664"/>
    </source>
</evidence>
<dbReference type="PANTHER" id="PTHR48028:SF4">
    <property type="entry name" value="SC35-LIKE SPLICING FACTOR"/>
    <property type="match status" value="1"/>
</dbReference>
<dbReference type="OrthoDB" id="21643at2759"/>
<dbReference type="Gene3D" id="3.30.70.330">
    <property type="match status" value="1"/>
</dbReference>
<dbReference type="EMBL" id="CAKKNE010000004">
    <property type="protein sequence ID" value="CAH0373960.1"/>
    <property type="molecule type" value="Genomic_DNA"/>
</dbReference>
<evidence type="ECO:0000256" key="3">
    <source>
        <dbReference type="ARBA" id="ARBA00022884"/>
    </source>
</evidence>
<evidence type="ECO:0000256" key="4">
    <source>
        <dbReference type="ARBA" id="ARBA00023187"/>
    </source>
</evidence>
<feature type="compositionally biased region" description="Low complexity" evidence="7">
    <location>
        <begin position="180"/>
        <end position="199"/>
    </location>
</feature>
<evidence type="ECO:0000313" key="10">
    <source>
        <dbReference type="Proteomes" id="UP000789595"/>
    </source>
</evidence>
<evidence type="ECO:0000256" key="1">
    <source>
        <dbReference type="ARBA" id="ARBA00004123"/>
    </source>
</evidence>
<feature type="compositionally biased region" description="Acidic residues" evidence="7">
    <location>
        <begin position="282"/>
        <end position="296"/>
    </location>
</feature>
<feature type="region of interest" description="Disordered" evidence="7">
    <location>
        <begin position="153"/>
        <end position="241"/>
    </location>
</feature>
<protein>
    <recommendedName>
        <fullName evidence="8">RRM domain-containing protein</fullName>
    </recommendedName>
</protein>
<dbReference type="SUPFAM" id="SSF54928">
    <property type="entry name" value="RNA-binding domain, RBD"/>
    <property type="match status" value="1"/>
</dbReference>